<dbReference type="OrthoDB" id="1256785at2"/>
<feature type="domain" description="SnoaL-like" evidence="1">
    <location>
        <begin position="34"/>
        <end position="117"/>
    </location>
</feature>
<sequence length="138" mass="15686">MNTNLADIFEAQNETERCDALCRLYRGIFSKDIAIEEIFARDYVQITDGKRSHFKAFCEHIERVLSQVQSLQIDVCDVCQQGDLIADRHRVTVVYHDGRHAVIEVFAFMRCAEGRLCSLVENTRVIQGDAADQSLASC</sequence>
<protein>
    <recommendedName>
        <fullName evidence="1">SnoaL-like domain-containing protein</fullName>
    </recommendedName>
</protein>
<organism evidence="2 3">
    <name type="scientific">Vibrio quintilis</name>
    <dbReference type="NCBI Taxonomy" id="1117707"/>
    <lineage>
        <taxon>Bacteria</taxon>
        <taxon>Pseudomonadati</taxon>
        <taxon>Pseudomonadota</taxon>
        <taxon>Gammaproteobacteria</taxon>
        <taxon>Vibrionales</taxon>
        <taxon>Vibrionaceae</taxon>
        <taxon>Vibrio</taxon>
    </lineage>
</organism>
<dbReference type="Pfam" id="PF12680">
    <property type="entry name" value="SnoaL_2"/>
    <property type="match status" value="1"/>
</dbReference>
<dbReference type="SUPFAM" id="SSF54427">
    <property type="entry name" value="NTF2-like"/>
    <property type="match status" value="1"/>
</dbReference>
<accession>A0A1M7YVE4</accession>
<reference evidence="3" key="1">
    <citation type="submission" date="2016-12" db="EMBL/GenBank/DDBJ databases">
        <authorList>
            <person name="Rodrigo-Torres L."/>
            <person name="Arahal R.D."/>
            <person name="Lucena T."/>
        </authorList>
    </citation>
    <scope>NUCLEOTIDE SEQUENCE [LARGE SCALE GENOMIC DNA]</scope>
</reference>
<dbReference type="Proteomes" id="UP000184600">
    <property type="component" value="Unassembled WGS sequence"/>
</dbReference>
<name>A0A1M7YVE4_9VIBR</name>
<evidence type="ECO:0000313" key="2">
    <source>
        <dbReference type="EMBL" id="SHO56548.1"/>
    </source>
</evidence>
<keyword evidence="3" id="KW-1185">Reference proteome</keyword>
<dbReference type="RefSeq" id="WP_073582622.1">
    <property type="nucleotide sequence ID" value="NZ_AP024897.1"/>
</dbReference>
<dbReference type="EMBL" id="FRFG01000026">
    <property type="protein sequence ID" value="SHO56548.1"/>
    <property type="molecule type" value="Genomic_DNA"/>
</dbReference>
<dbReference type="AlphaFoldDB" id="A0A1M7YVE4"/>
<dbReference type="STRING" id="1117707.VQ7734_02317"/>
<proteinExistence type="predicted"/>
<dbReference type="InterPro" id="IPR037401">
    <property type="entry name" value="SnoaL-like"/>
</dbReference>
<dbReference type="Gene3D" id="3.10.450.50">
    <property type="match status" value="1"/>
</dbReference>
<evidence type="ECO:0000313" key="3">
    <source>
        <dbReference type="Proteomes" id="UP000184600"/>
    </source>
</evidence>
<evidence type="ECO:0000259" key="1">
    <source>
        <dbReference type="Pfam" id="PF12680"/>
    </source>
</evidence>
<gene>
    <name evidence="2" type="ORF">VQ7734_02317</name>
</gene>
<dbReference type="InterPro" id="IPR032710">
    <property type="entry name" value="NTF2-like_dom_sf"/>
</dbReference>